<dbReference type="SUPFAM" id="SSF51735">
    <property type="entry name" value="NAD(P)-binding Rossmann-fold domains"/>
    <property type="match status" value="1"/>
</dbReference>
<feature type="binding site" evidence="4">
    <location>
        <position position="183"/>
    </location>
    <ligand>
        <name>D-glyceraldehyde 3-phosphate</name>
        <dbReference type="ChEBI" id="CHEBI:59776"/>
    </ligand>
</feature>
<evidence type="ECO:0000256" key="1">
    <source>
        <dbReference type="ARBA" id="ARBA00007406"/>
    </source>
</evidence>
<keyword evidence="5" id="KW-0547">Nucleotide-binding</keyword>
<dbReference type="NCBIfam" id="TIGR01534">
    <property type="entry name" value="GAPDH-I"/>
    <property type="match status" value="1"/>
</dbReference>
<dbReference type="EMBL" id="LT906446">
    <property type="protein sequence ID" value="SNU97612.1"/>
    <property type="molecule type" value="Genomic_DNA"/>
</dbReference>
<dbReference type="eggNOG" id="COG0057">
    <property type="taxonomic scope" value="Bacteria"/>
</dbReference>
<evidence type="ECO:0000256" key="8">
    <source>
        <dbReference type="RuleBase" id="RU361160"/>
    </source>
</evidence>
<protein>
    <recommendedName>
        <fullName evidence="8">Glyceraldehyde-3-phosphate dehydrogenase</fullName>
        <ecNumber evidence="8">1.2.1.-</ecNumber>
    </recommendedName>
</protein>
<organism evidence="10 11">
    <name type="scientific">Megamonas hypermegale</name>
    <dbReference type="NCBI Taxonomy" id="158847"/>
    <lineage>
        <taxon>Bacteria</taxon>
        <taxon>Bacillati</taxon>
        <taxon>Bacillota</taxon>
        <taxon>Negativicutes</taxon>
        <taxon>Selenomonadales</taxon>
        <taxon>Selenomonadaceae</taxon>
        <taxon>Megamonas</taxon>
    </lineage>
</organism>
<dbReference type="GeneID" id="78506813"/>
<feature type="site" description="Activates thiol group during catalysis" evidence="6">
    <location>
        <position position="180"/>
    </location>
</feature>
<evidence type="ECO:0000256" key="6">
    <source>
        <dbReference type="PIRSR" id="PIRSR000149-4"/>
    </source>
</evidence>
<feature type="binding site" evidence="5">
    <location>
        <begin position="12"/>
        <end position="13"/>
    </location>
    <ligand>
        <name>NAD(+)</name>
        <dbReference type="ChEBI" id="CHEBI:57540"/>
    </ligand>
</feature>
<dbReference type="CDD" id="cd05214">
    <property type="entry name" value="GAPDH_I_N"/>
    <property type="match status" value="1"/>
</dbReference>
<feature type="binding site" evidence="5">
    <location>
        <position position="34"/>
    </location>
    <ligand>
        <name>NAD(+)</name>
        <dbReference type="ChEBI" id="CHEBI:57540"/>
    </ligand>
</feature>
<feature type="binding site" evidence="4">
    <location>
        <begin position="152"/>
        <end position="154"/>
    </location>
    <ligand>
        <name>D-glyceraldehyde 3-phosphate</name>
        <dbReference type="ChEBI" id="CHEBI:59776"/>
    </ligand>
</feature>
<feature type="binding site" evidence="4">
    <location>
        <begin position="213"/>
        <end position="214"/>
    </location>
    <ligand>
        <name>D-glyceraldehyde 3-phosphate</name>
        <dbReference type="ChEBI" id="CHEBI:59776"/>
    </ligand>
</feature>
<dbReference type="Proteomes" id="UP000215383">
    <property type="component" value="Chromosome 1"/>
</dbReference>
<feature type="binding site" evidence="5">
    <location>
        <position position="318"/>
    </location>
    <ligand>
        <name>NAD(+)</name>
        <dbReference type="ChEBI" id="CHEBI:57540"/>
    </ligand>
</feature>
<dbReference type="GO" id="GO:0051287">
    <property type="term" value="F:NAD binding"/>
    <property type="evidence" value="ECO:0007669"/>
    <property type="project" value="InterPro"/>
</dbReference>
<comment type="similarity">
    <text evidence="1 7">Belongs to the glyceraldehyde-3-phosphate dehydrogenase family.</text>
</comment>
<dbReference type="Pfam" id="PF02800">
    <property type="entry name" value="Gp_dh_C"/>
    <property type="match status" value="1"/>
</dbReference>
<dbReference type="EC" id="1.2.1.-" evidence="8"/>
<feature type="active site" description="Nucleophile" evidence="3">
    <location>
        <position position="153"/>
    </location>
</feature>
<proteinExistence type="inferred from homology"/>
<evidence type="ECO:0000256" key="2">
    <source>
        <dbReference type="ARBA" id="ARBA00023002"/>
    </source>
</evidence>
<dbReference type="InterPro" id="IPR020831">
    <property type="entry name" value="GlycerAld/Erythrose_P_DH"/>
</dbReference>
<dbReference type="GO" id="GO:0016620">
    <property type="term" value="F:oxidoreductase activity, acting on the aldehyde or oxo group of donors, NAD or NADP as acceptor"/>
    <property type="evidence" value="ECO:0007669"/>
    <property type="project" value="InterPro"/>
</dbReference>
<keyword evidence="5" id="KW-0520">NAD</keyword>
<dbReference type="GO" id="GO:0050661">
    <property type="term" value="F:NADP binding"/>
    <property type="evidence" value="ECO:0007669"/>
    <property type="project" value="InterPro"/>
</dbReference>
<dbReference type="InterPro" id="IPR006424">
    <property type="entry name" value="Glyceraldehyde-3-P_DH_1"/>
</dbReference>
<evidence type="ECO:0000313" key="10">
    <source>
        <dbReference type="EMBL" id="SNU97612.1"/>
    </source>
</evidence>
<dbReference type="InterPro" id="IPR036291">
    <property type="entry name" value="NAD(P)-bd_dom_sf"/>
</dbReference>
<keyword evidence="2 8" id="KW-0560">Oxidoreductase</keyword>
<reference evidence="10 11" key="1">
    <citation type="submission" date="2017-06" db="EMBL/GenBank/DDBJ databases">
        <authorList>
            <consortium name="Pathogen Informatics"/>
        </authorList>
    </citation>
    <scope>NUCLEOTIDE SEQUENCE [LARGE SCALE GENOMIC DNA]</scope>
    <source>
        <strain evidence="10 11">NCTC10570</strain>
    </source>
</reference>
<evidence type="ECO:0000256" key="4">
    <source>
        <dbReference type="PIRSR" id="PIRSR000149-2"/>
    </source>
</evidence>
<accession>A0A239TJA3</accession>
<dbReference type="InterPro" id="IPR020830">
    <property type="entry name" value="GlycerAld_3-P_DH_AS"/>
</dbReference>
<feature type="binding site" evidence="5">
    <location>
        <position position="122"/>
    </location>
    <ligand>
        <name>NAD(+)</name>
        <dbReference type="ChEBI" id="CHEBI:57540"/>
    </ligand>
</feature>
<evidence type="ECO:0000256" key="7">
    <source>
        <dbReference type="RuleBase" id="RU000397"/>
    </source>
</evidence>
<dbReference type="PANTHER" id="PTHR43148">
    <property type="entry name" value="GLYCERALDEHYDE-3-PHOSPHATE DEHYDROGENASE 2"/>
    <property type="match status" value="1"/>
</dbReference>
<sequence length="337" mass="36167">MAVKVAINGFGRIGRLAFRQMFDAEGYEVVAINDLTSPKMLAHLLKYDSTQGRYKYADSVVAGENSITVNGKEITIYAKPNPEELPWGELDVDVVLECTGFFASKAKAEAHIKAGAKKVVISAPAGNDLPTIVYNVNHETLKASDTVISAASCTTNCLAPMANALNKFAPIQSGIMTTVHAYTGDQMTLDGPQRKGDLRRSRAAAVNIVPNSTGAAKAIGLVIPELNGKLIGSAQRVPTPTGSTTILVAVVKGHVTVEGINEAMKAAQTESFGYTEEQLVSSDIVGMRYGSLFDATQTMVSQMEDGNSLVQVVSWYDNENSYTSQMVRTIKYFAELK</sequence>
<dbReference type="InterPro" id="IPR020829">
    <property type="entry name" value="GlycerAld_3-P_DH_cat"/>
</dbReference>
<dbReference type="PROSITE" id="PS00071">
    <property type="entry name" value="GAPDH"/>
    <property type="match status" value="1"/>
</dbReference>
<dbReference type="RefSeq" id="WP_027889573.1">
    <property type="nucleotide sequence ID" value="NZ_JACJJR010000006.1"/>
</dbReference>
<gene>
    <name evidence="10" type="primary">gap</name>
    <name evidence="10" type="ORF">SAMEA4364220_00788</name>
</gene>
<dbReference type="PIRSF" id="PIRSF000149">
    <property type="entry name" value="GAP_DH"/>
    <property type="match status" value="1"/>
</dbReference>
<evidence type="ECO:0000259" key="9">
    <source>
        <dbReference type="SMART" id="SM00846"/>
    </source>
</evidence>
<keyword evidence="11" id="KW-1185">Reference proteome</keyword>
<dbReference type="Gene3D" id="3.40.50.720">
    <property type="entry name" value="NAD(P)-binding Rossmann-like Domain"/>
    <property type="match status" value="1"/>
</dbReference>
<evidence type="ECO:0000256" key="3">
    <source>
        <dbReference type="PIRSR" id="PIRSR000149-1"/>
    </source>
</evidence>
<dbReference type="SMART" id="SM00846">
    <property type="entry name" value="Gp_dh_N"/>
    <property type="match status" value="1"/>
</dbReference>
<dbReference type="Gene3D" id="3.30.360.10">
    <property type="entry name" value="Dihydrodipicolinate Reductase, domain 2"/>
    <property type="match status" value="1"/>
</dbReference>
<dbReference type="Pfam" id="PF00044">
    <property type="entry name" value="Gp_dh_N"/>
    <property type="match status" value="1"/>
</dbReference>
<dbReference type="FunFam" id="3.40.50.720:FF:000001">
    <property type="entry name" value="Glyceraldehyde-3-phosphate dehydrogenase"/>
    <property type="match status" value="1"/>
</dbReference>
<dbReference type="PRINTS" id="PR00078">
    <property type="entry name" value="G3PDHDRGNASE"/>
</dbReference>
<dbReference type="InterPro" id="IPR020828">
    <property type="entry name" value="GlycerAld_3-P_DH_NAD(P)-bd"/>
</dbReference>
<evidence type="ECO:0000256" key="5">
    <source>
        <dbReference type="PIRSR" id="PIRSR000149-3"/>
    </source>
</evidence>
<evidence type="ECO:0000313" key="11">
    <source>
        <dbReference type="Proteomes" id="UP000215383"/>
    </source>
</evidence>
<dbReference type="SUPFAM" id="SSF55347">
    <property type="entry name" value="Glyceraldehyde-3-phosphate dehydrogenase-like, C-terminal domain"/>
    <property type="match status" value="1"/>
</dbReference>
<dbReference type="AlphaFoldDB" id="A0A239TJA3"/>
<feature type="binding site" evidence="4">
    <location>
        <position position="236"/>
    </location>
    <ligand>
        <name>D-glyceraldehyde 3-phosphate</name>
        <dbReference type="ChEBI" id="CHEBI:59776"/>
    </ligand>
</feature>
<name>A0A239TJA3_9FIRM</name>
<dbReference type="CDD" id="cd18126">
    <property type="entry name" value="GAPDH_I_C"/>
    <property type="match status" value="1"/>
</dbReference>
<feature type="domain" description="Glyceraldehyde 3-phosphate dehydrogenase NAD(P) binding" evidence="9">
    <location>
        <begin position="3"/>
        <end position="153"/>
    </location>
</feature>
<dbReference type="GO" id="GO:0006006">
    <property type="term" value="P:glucose metabolic process"/>
    <property type="evidence" value="ECO:0007669"/>
    <property type="project" value="InterPro"/>
</dbReference>
<dbReference type="FunFam" id="3.30.360.10:FF:000002">
    <property type="entry name" value="Glyceraldehyde-3-phosphate dehydrogenase"/>
    <property type="match status" value="1"/>
</dbReference>